<reference evidence="2" key="1">
    <citation type="submission" date="2020-07" db="EMBL/GenBank/DDBJ databases">
        <title>Huge and variable diversity of episymbiotic CPR bacteria and DPANN archaea in groundwater ecosystems.</title>
        <authorList>
            <person name="He C.Y."/>
            <person name="Keren R."/>
            <person name="Whittaker M."/>
            <person name="Farag I.F."/>
            <person name="Doudna J."/>
            <person name="Cate J.H.D."/>
            <person name="Banfield J.F."/>
        </authorList>
    </citation>
    <scope>NUCLEOTIDE SEQUENCE</scope>
    <source>
        <strain evidence="2">NC_groundwater_17_Pr7_B-0.1um_64_12</strain>
    </source>
</reference>
<sequence>MPGLIIALIMLVAAVSNLLERTRSGRALALGRLLGVGLAVLATFLIGGVVTAALQRGATPSIYLAFIPYLCLAAGEVGGRLLSEREAARSGLVVRRTDGDGSA</sequence>
<evidence type="ECO:0000256" key="1">
    <source>
        <dbReference type="SAM" id="Phobius"/>
    </source>
</evidence>
<accession>A0A931M019</accession>
<dbReference type="AlphaFoldDB" id="A0A931M019"/>
<keyword evidence="1" id="KW-1133">Transmembrane helix</keyword>
<proteinExistence type="predicted"/>
<evidence type="ECO:0000313" key="2">
    <source>
        <dbReference type="EMBL" id="MBI1756401.1"/>
    </source>
</evidence>
<evidence type="ECO:0000313" key="3">
    <source>
        <dbReference type="Proteomes" id="UP000727962"/>
    </source>
</evidence>
<feature type="transmembrane region" description="Helical" evidence="1">
    <location>
        <begin position="34"/>
        <end position="54"/>
    </location>
</feature>
<name>A0A931M019_FIMGI</name>
<keyword evidence="1" id="KW-0472">Membrane</keyword>
<gene>
    <name evidence="2" type="ORF">HYR64_04755</name>
</gene>
<organism evidence="2 3">
    <name type="scientific">Fimbriimonas ginsengisoli</name>
    <dbReference type="NCBI Taxonomy" id="1005039"/>
    <lineage>
        <taxon>Bacteria</taxon>
        <taxon>Bacillati</taxon>
        <taxon>Armatimonadota</taxon>
        <taxon>Fimbriimonadia</taxon>
        <taxon>Fimbriimonadales</taxon>
        <taxon>Fimbriimonadaceae</taxon>
        <taxon>Fimbriimonas</taxon>
    </lineage>
</organism>
<dbReference type="Proteomes" id="UP000727962">
    <property type="component" value="Unassembled WGS sequence"/>
</dbReference>
<protein>
    <submittedName>
        <fullName evidence="2">Uncharacterized protein</fullName>
    </submittedName>
</protein>
<dbReference type="EMBL" id="JACOSL010000030">
    <property type="protein sequence ID" value="MBI1756401.1"/>
    <property type="molecule type" value="Genomic_DNA"/>
</dbReference>
<comment type="caution">
    <text evidence="2">The sequence shown here is derived from an EMBL/GenBank/DDBJ whole genome shotgun (WGS) entry which is preliminary data.</text>
</comment>
<keyword evidence="1" id="KW-0812">Transmembrane</keyword>